<reference evidence="2 3" key="1">
    <citation type="submission" date="2019-09" db="EMBL/GenBank/DDBJ databases">
        <authorList>
            <person name="Valk L.C."/>
        </authorList>
    </citation>
    <scope>NUCLEOTIDE SEQUENCE [LARGE SCALE GENOMIC DNA]</scope>
    <source>
        <strain evidence="2">GalUA</strain>
    </source>
</reference>
<dbReference type="Pfam" id="PF02661">
    <property type="entry name" value="Fic"/>
    <property type="match status" value="1"/>
</dbReference>
<gene>
    <name evidence="2" type="ORF">F7O84_09385</name>
</gene>
<dbReference type="Gene3D" id="1.10.3290.10">
    <property type="entry name" value="Fido-like domain"/>
    <property type="match status" value="1"/>
</dbReference>
<accession>A0A7V7QJS8</accession>
<organism evidence="2 3">
    <name type="scientific">Candidatus Galacturonatibacter soehngenii</name>
    <dbReference type="NCBI Taxonomy" id="2307010"/>
    <lineage>
        <taxon>Bacteria</taxon>
        <taxon>Bacillati</taxon>
        <taxon>Bacillota</taxon>
        <taxon>Clostridia</taxon>
        <taxon>Lachnospirales</taxon>
        <taxon>Lachnospiraceae</taxon>
        <taxon>Candidatus Galacturonatibacter</taxon>
    </lineage>
</organism>
<dbReference type="InterPro" id="IPR003812">
    <property type="entry name" value="Fido"/>
</dbReference>
<dbReference type="AlphaFoldDB" id="A0A7V7QJS8"/>
<feature type="domain" description="Fido" evidence="1">
    <location>
        <begin position="97"/>
        <end position="234"/>
    </location>
</feature>
<keyword evidence="3" id="KW-1185">Reference proteome</keyword>
<reference evidence="2 3" key="2">
    <citation type="submission" date="2020-02" db="EMBL/GenBank/DDBJ databases">
        <title>Candidatus Galacturonibacter soehngenii shows hetero-acetogenic catabolism of galacturonic acid but lacks a canonical carbon monoxide dehydrogenase/acetyl-CoA synthase complex.</title>
        <authorList>
            <person name="Diender M."/>
            <person name="Stouten G.R."/>
            <person name="Petersen J.F."/>
            <person name="Nielsen P.H."/>
            <person name="Dueholm M.S."/>
            <person name="Pronk J.T."/>
            <person name="Van Loosdrecht M.C.M."/>
        </authorList>
    </citation>
    <scope>NUCLEOTIDE SEQUENCE [LARGE SCALE GENOMIC DNA]</scope>
    <source>
        <strain evidence="2">GalUA</strain>
    </source>
</reference>
<proteinExistence type="predicted"/>
<evidence type="ECO:0000259" key="1">
    <source>
        <dbReference type="PROSITE" id="PS51459"/>
    </source>
</evidence>
<dbReference type="PANTHER" id="PTHR13504:SF38">
    <property type="entry name" value="FIDO DOMAIN-CONTAINING PROTEIN"/>
    <property type="match status" value="1"/>
</dbReference>
<name>A0A7V7QJS8_9FIRM</name>
<dbReference type="EMBL" id="WAGX01000005">
    <property type="protein sequence ID" value="KAB1437796.1"/>
    <property type="molecule type" value="Genomic_DNA"/>
</dbReference>
<dbReference type="PANTHER" id="PTHR13504">
    <property type="entry name" value="FIDO DOMAIN-CONTAINING PROTEIN DDB_G0283145"/>
    <property type="match status" value="1"/>
</dbReference>
<sequence>MQELKELIQKADSYKEKRLANTFSLEEQNKINELLKIKFIYNSNAINENSLTLFETTKILTTNSLTIPSHKDYKEVLGHSAAYDYMLSLSQQEELIITRENILKLHVLLYGQIKAQSAGTIRTTMVVPKESNYVVPSPDELDHLMNHLADQLDSSKYALHPIELAALAHKRLLDIYPFLYGNGQVARLLMNLILIHAGYGITIIPCEKKEDYFKALATSRKLYNPDPITKLIAECIVNTNATYFEQLNQ</sequence>
<dbReference type="InterPro" id="IPR040198">
    <property type="entry name" value="Fido_containing"/>
</dbReference>
<protein>
    <submittedName>
        <fullName evidence="2">Fic family protein</fullName>
    </submittedName>
</protein>
<comment type="caution">
    <text evidence="2">The sequence shown here is derived from an EMBL/GenBank/DDBJ whole genome shotgun (WGS) entry which is preliminary data.</text>
</comment>
<dbReference type="RefSeq" id="WP_151144331.1">
    <property type="nucleotide sequence ID" value="NZ_WAGX01000005.1"/>
</dbReference>
<evidence type="ECO:0000313" key="2">
    <source>
        <dbReference type="EMBL" id="KAB1437796.1"/>
    </source>
</evidence>
<dbReference type="Proteomes" id="UP000461768">
    <property type="component" value="Unassembled WGS sequence"/>
</dbReference>
<dbReference type="InterPro" id="IPR036597">
    <property type="entry name" value="Fido-like_dom_sf"/>
</dbReference>
<evidence type="ECO:0000313" key="3">
    <source>
        <dbReference type="Proteomes" id="UP000461768"/>
    </source>
</evidence>
<dbReference type="OrthoDB" id="9813719at2"/>
<dbReference type="PROSITE" id="PS51459">
    <property type="entry name" value="FIDO"/>
    <property type="match status" value="1"/>
</dbReference>
<dbReference type="SUPFAM" id="SSF140931">
    <property type="entry name" value="Fic-like"/>
    <property type="match status" value="1"/>
</dbReference>